<dbReference type="EMBL" id="JASJQH010007009">
    <property type="protein sequence ID" value="KAK9720597.1"/>
    <property type="molecule type" value="Genomic_DNA"/>
</dbReference>
<proteinExistence type="predicted"/>
<dbReference type="SUPFAM" id="SSF53474">
    <property type="entry name" value="alpha/beta-Hydrolases"/>
    <property type="match status" value="1"/>
</dbReference>
<reference evidence="2 3" key="1">
    <citation type="submission" date="2023-04" db="EMBL/GenBank/DDBJ databases">
        <title>Genome of Basidiobolus ranarum AG-B5.</title>
        <authorList>
            <person name="Stajich J.E."/>
            <person name="Carter-House D."/>
            <person name="Gryganskyi A."/>
        </authorList>
    </citation>
    <scope>NUCLEOTIDE SEQUENCE [LARGE SCALE GENOMIC DNA]</scope>
    <source>
        <strain evidence="2 3">AG-B5</strain>
    </source>
</reference>
<protein>
    <recommendedName>
        <fullName evidence="1">DDHD domain-containing protein</fullName>
    </recommendedName>
</protein>
<gene>
    <name evidence="2" type="ORF">K7432_004058</name>
</gene>
<keyword evidence="3" id="KW-1185">Reference proteome</keyword>
<sequence>MDTSLPQPEKKVEHVIFMVHGMGPTIGNRGKYIMRVEQLRENIKEVLEVKFPEIEGSVEVIPLEWHNVLHDVVDIRMNSITLPTCPAVRRLNNDIVADVLYYFTNRHGQKIFDIVAKSLNAEYTAFMEKHPNYTGDFSIIGYSLGGVCVYDILSHQEEGFNAEGRDCLRFNVTELLFQPRNLFTFGCPMGAVMVMRDQTFGTYRLPEYCSLYNIFHQYDPIGYRLEPLIDIEYKSIPPVVLENFYDSRFPISMNSMIPNISLPSLNQAKEVFSRQMATVFGYTQIGAEVDVPKRVCSPLLQSDDNTSVKRRKTDPIEVIDLTQDPCQSQKASEWNQTQCKDNSEAEQSSTTQYFLDTVMYLAQKFSIVSTSPNDAPTDGNVDKTRDGLDEPIYEFEETVETVLGEFYSDIDGSSEKPASCVAEQPSDSDQARSVLFNECPELSHRIDYTLQDSFVHYVANEYLVGSRAHFSYWNHRDVAYHLLKKCFNK</sequence>
<comment type="caution">
    <text evidence="2">The sequence shown here is derived from an EMBL/GenBank/DDBJ whole genome shotgun (WGS) entry which is preliminary data.</text>
</comment>
<feature type="domain" description="DDHD" evidence="1">
    <location>
        <begin position="175"/>
        <end position="488"/>
    </location>
</feature>
<accession>A0ABR2W5F3</accession>
<organism evidence="2 3">
    <name type="scientific">Basidiobolus ranarum</name>
    <dbReference type="NCBI Taxonomy" id="34480"/>
    <lineage>
        <taxon>Eukaryota</taxon>
        <taxon>Fungi</taxon>
        <taxon>Fungi incertae sedis</taxon>
        <taxon>Zoopagomycota</taxon>
        <taxon>Entomophthoromycotina</taxon>
        <taxon>Basidiobolomycetes</taxon>
        <taxon>Basidiobolales</taxon>
        <taxon>Basidiobolaceae</taxon>
        <taxon>Basidiobolus</taxon>
    </lineage>
</organism>
<evidence type="ECO:0000313" key="2">
    <source>
        <dbReference type="EMBL" id="KAK9720597.1"/>
    </source>
</evidence>
<name>A0ABR2W5F3_9FUNG</name>
<dbReference type="PANTHER" id="PTHR23509">
    <property type="entry name" value="PA-PL1 PHOSPHOLIPASE FAMILY"/>
    <property type="match status" value="1"/>
</dbReference>
<dbReference type="SMART" id="SM01127">
    <property type="entry name" value="DDHD"/>
    <property type="match status" value="1"/>
</dbReference>
<evidence type="ECO:0000259" key="1">
    <source>
        <dbReference type="PROSITE" id="PS51043"/>
    </source>
</evidence>
<dbReference type="PANTHER" id="PTHR23509:SF10">
    <property type="entry name" value="LD21067P"/>
    <property type="match status" value="1"/>
</dbReference>
<evidence type="ECO:0000313" key="3">
    <source>
        <dbReference type="Proteomes" id="UP001479436"/>
    </source>
</evidence>
<dbReference type="InterPro" id="IPR029058">
    <property type="entry name" value="AB_hydrolase_fold"/>
</dbReference>
<dbReference type="InterPro" id="IPR004177">
    <property type="entry name" value="DDHD_dom"/>
</dbReference>
<dbReference type="InterPro" id="IPR058055">
    <property type="entry name" value="PA-PLA1"/>
</dbReference>
<dbReference type="Proteomes" id="UP001479436">
    <property type="component" value="Unassembled WGS sequence"/>
</dbReference>
<dbReference type="Pfam" id="PF02862">
    <property type="entry name" value="DDHD"/>
    <property type="match status" value="1"/>
</dbReference>
<dbReference type="PROSITE" id="PS51043">
    <property type="entry name" value="DDHD"/>
    <property type="match status" value="1"/>
</dbReference>